<dbReference type="InterPro" id="IPR000845">
    <property type="entry name" value="Nucleoside_phosphorylase_d"/>
</dbReference>
<dbReference type="Gene3D" id="3.40.50.1580">
    <property type="entry name" value="Nucleoside phosphorylase domain"/>
    <property type="match status" value="1"/>
</dbReference>
<dbReference type="GeneID" id="64407998"/>
<name>A0A448N1G1_9ACTN</name>
<dbReference type="EC" id="2.4.2.3" evidence="1"/>
<dbReference type="AlphaFoldDB" id="A0A448N1G1"/>
<dbReference type="CDD" id="cd09007">
    <property type="entry name" value="NP-I_spr0068"/>
    <property type="match status" value="1"/>
</dbReference>
<dbReference type="SUPFAM" id="SSF53167">
    <property type="entry name" value="Purine and uridine phosphorylases"/>
    <property type="match status" value="1"/>
</dbReference>
<keyword evidence="5" id="KW-0328">Glycosyltransferase</keyword>
<reference evidence="5 6" key="1">
    <citation type="submission" date="2018-12" db="EMBL/GenBank/DDBJ databases">
        <authorList>
            <consortium name="Pathogen Informatics"/>
        </authorList>
    </citation>
    <scope>NUCLEOTIDE SEQUENCE [LARGE SCALE GENOMIC DNA]</scope>
    <source>
        <strain evidence="5 6">NCTC12967</strain>
    </source>
</reference>
<dbReference type="InterPro" id="IPR035994">
    <property type="entry name" value="Nucleoside_phosphorylase_sf"/>
</dbReference>
<dbReference type="GO" id="GO:0004731">
    <property type="term" value="F:purine-nucleoside phosphorylase activity"/>
    <property type="evidence" value="ECO:0007669"/>
    <property type="project" value="TreeGrafter"/>
</dbReference>
<dbReference type="EMBL" id="LR134406">
    <property type="protein sequence ID" value="VEH71253.1"/>
    <property type="molecule type" value="Genomic_DNA"/>
</dbReference>
<dbReference type="RefSeq" id="WP_061788162.1">
    <property type="nucleotide sequence ID" value="NZ_LR134406.1"/>
</dbReference>
<evidence type="ECO:0000313" key="6">
    <source>
        <dbReference type="Proteomes" id="UP000273044"/>
    </source>
</evidence>
<evidence type="ECO:0000256" key="1">
    <source>
        <dbReference type="ARBA" id="ARBA00011888"/>
    </source>
</evidence>
<sequence length="254" mass="27104">MLMPGAFPILDFDDDPDDLISPMMFADVQAEGPGVAVLAFLSEKTIETTEGWEVRRVGTVPFVTVEYPIYEATRSGQAVRVVPMPIGAAAAALVTERMIRSGADSLVAVGSCGALRKLPEGEFVVPSRALRDEGTSYHYLKAGAWVETDEALRATVAKVARSAGFGAQVAPVWTTDGFFRETRALVEQRKSQGCVAVEMECAAMAAIAKVRGVRFAQLLFTADTLADNDYDLRGFGVDSHHVALSLALEAAAGC</sequence>
<dbReference type="PANTHER" id="PTHR43691">
    <property type="entry name" value="URIDINE PHOSPHORYLASE"/>
    <property type="match status" value="1"/>
</dbReference>
<dbReference type="GO" id="GO:0005829">
    <property type="term" value="C:cytosol"/>
    <property type="evidence" value="ECO:0007669"/>
    <property type="project" value="TreeGrafter"/>
</dbReference>
<keyword evidence="6" id="KW-1185">Reference proteome</keyword>
<evidence type="ECO:0000259" key="4">
    <source>
        <dbReference type="Pfam" id="PF01048"/>
    </source>
</evidence>
<dbReference type="Proteomes" id="UP000273044">
    <property type="component" value="Chromosome"/>
</dbReference>
<dbReference type="Pfam" id="PF01048">
    <property type="entry name" value="PNP_UDP_1"/>
    <property type="match status" value="1"/>
</dbReference>
<proteinExistence type="predicted"/>
<organism evidence="5 6">
    <name type="scientific">Arachnia propionica</name>
    <dbReference type="NCBI Taxonomy" id="1750"/>
    <lineage>
        <taxon>Bacteria</taxon>
        <taxon>Bacillati</taxon>
        <taxon>Actinomycetota</taxon>
        <taxon>Actinomycetes</taxon>
        <taxon>Propionibacteriales</taxon>
        <taxon>Propionibacteriaceae</taxon>
        <taxon>Arachnia</taxon>
    </lineage>
</organism>
<dbReference type="PANTHER" id="PTHR43691:SF11">
    <property type="entry name" value="FI09636P-RELATED"/>
    <property type="match status" value="1"/>
</dbReference>
<comment type="catalytic activity">
    <reaction evidence="3">
        <text>uridine + phosphate = alpha-D-ribose 1-phosphate + uracil</text>
        <dbReference type="Rhea" id="RHEA:24388"/>
        <dbReference type="ChEBI" id="CHEBI:16704"/>
        <dbReference type="ChEBI" id="CHEBI:17568"/>
        <dbReference type="ChEBI" id="CHEBI:43474"/>
        <dbReference type="ChEBI" id="CHEBI:57720"/>
        <dbReference type="EC" id="2.4.2.3"/>
    </reaction>
</comment>
<keyword evidence="5" id="KW-0808">Transferase</keyword>
<evidence type="ECO:0000256" key="3">
    <source>
        <dbReference type="ARBA" id="ARBA00048447"/>
    </source>
</evidence>
<evidence type="ECO:0000256" key="2">
    <source>
        <dbReference type="ARBA" id="ARBA00021980"/>
    </source>
</evidence>
<accession>A0A448N1G1</accession>
<gene>
    <name evidence="5" type="primary">deoD_2</name>
    <name evidence="5" type="ORF">NCTC12967_02571</name>
</gene>
<feature type="domain" description="Nucleoside phosphorylase" evidence="4">
    <location>
        <begin position="58"/>
        <end position="227"/>
    </location>
</feature>
<evidence type="ECO:0000313" key="5">
    <source>
        <dbReference type="EMBL" id="VEH71253.1"/>
    </source>
</evidence>
<dbReference type="GO" id="GO:0006152">
    <property type="term" value="P:purine nucleoside catabolic process"/>
    <property type="evidence" value="ECO:0007669"/>
    <property type="project" value="TreeGrafter"/>
</dbReference>
<protein>
    <recommendedName>
        <fullName evidence="2">Uridine phosphorylase</fullName>
        <ecNumber evidence="1">2.4.2.3</ecNumber>
    </recommendedName>
</protein>
<dbReference type="GO" id="GO:0004850">
    <property type="term" value="F:uridine phosphorylase activity"/>
    <property type="evidence" value="ECO:0007669"/>
    <property type="project" value="UniProtKB-EC"/>
</dbReference>